<gene>
    <name evidence="1" type="ORF">METZ01_LOCUS436701</name>
</gene>
<name>A0A382YKL4_9ZZZZ</name>
<organism evidence="1">
    <name type="scientific">marine metagenome</name>
    <dbReference type="NCBI Taxonomy" id="408172"/>
    <lineage>
        <taxon>unclassified sequences</taxon>
        <taxon>metagenomes</taxon>
        <taxon>ecological metagenomes</taxon>
    </lineage>
</organism>
<sequence>MKNAYINVESNKICFMKFLYIKKLKLILFIFLLG</sequence>
<dbReference type="AlphaFoldDB" id="A0A382YKL4"/>
<accession>A0A382YKL4</accession>
<protein>
    <submittedName>
        <fullName evidence="1">Uncharacterized protein</fullName>
    </submittedName>
</protein>
<proteinExistence type="predicted"/>
<evidence type="ECO:0000313" key="1">
    <source>
        <dbReference type="EMBL" id="SVD83847.1"/>
    </source>
</evidence>
<feature type="non-terminal residue" evidence="1">
    <location>
        <position position="34"/>
    </location>
</feature>
<dbReference type="EMBL" id="UINC01176631">
    <property type="protein sequence ID" value="SVD83847.1"/>
    <property type="molecule type" value="Genomic_DNA"/>
</dbReference>
<reference evidence="1" key="1">
    <citation type="submission" date="2018-05" db="EMBL/GenBank/DDBJ databases">
        <authorList>
            <person name="Lanie J.A."/>
            <person name="Ng W.-L."/>
            <person name="Kazmierczak K.M."/>
            <person name="Andrzejewski T.M."/>
            <person name="Davidsen T.M."/>
            <person name="Wayne K.J."/>
            <person name="Tettelin H."/>
            <person name="Glass J.I."/>
            <person name="Rusch D."/>
            <person name="Podicherti R."/>
            <person name="Tsui H.-C.T."/>
            <person name="Winkler M.E."/>
        </authorList>
    </citation>
    <scope>NUCLEOTIDE SEQUENCE</scope>
</reference>